<dbReference type="RefSeq" id="WP_038143698.1">
    <property type="nucleotide sequence ID" value="NZ_AQRC01000002.1"/>
</dbReference>
<evidence type="ECO:0000313" key="8">
    <source>
        <dbReference type="EMBL" id="KFE36250.1"/>
    </source>
</evidence>
<dbReference type="SUPFAM" id="SSF53448">
    <property type="entry name" value="Nucleotide-diphospho-sugar transferases"/>
    <property type="match status" value="1"/>
</dbReference>
<dbReference type="PANTHER" id="PTHR43867:SF2">
    <property type="entry name" value="CELLULOSE SYNTHASE CATALYTIC SUBUNIT A [UDP-FORMING]"/>
    <property type="match status" value="1"/>
</dbReference>
<keyword evidence="6 7" id="KW-0472">Membrane</keyword>
<feature type="transmembrane region" description="Helical" evidence="7">
    <location>
        <begin position="377"/>
        <end position="399"/>
    </location>
</feature>
<dbReference type="EMBL" id="AQRC01000002">
    <property type="protein sequence ID" value="KFE36250.1"/>
    <property type="molecule type" value="Genomic_DNA"/>
</dbReference>
<dbReference type="AlphaFoldDB" id="A0A085TZV3"/>
<dbReference type="InterPro" id="IPR029044">
    <property type="entry name" value="Nucleotide-diphossugar_trans"/>
</dbReference>
<keyword evidence="4 7" id="KW-0812">Transmembrane</keyword>
<reference evidence="8 9" key="2">
    <citation type="journal article" date="2015" name="Antonie Van Leeuwenhoek">
        <title>Thioclava indica sp. nov., isolated from surface seawater of the Indian Ocean.</title>
        <authorList>
            <person name="Liu Y."/>
            <person name="Lai Q."/>
            <person name="Du J."/>
            <person name="Xu H."/>
            <person name="Jiang L."/>
            <person name="Shao Z."/>
        </authorList>
    </citation>
    <scope>NUCLEOTIDE SEQUENCE [LARGE SCALE GENOMIC DNA]</scope>
    <source>
        <strain evidence="8 9">13D2W-2</strain>
    </source>
</reference>
<keyword evidence="3" id="KW-0808">Transferase</keyword>
<gene>
    <name evidence="8" type="ORF">DW2_03039</name>
</gene>
<dbReference type="STRING" id="1317124.DW2_03039"/>
<dbReference type="Pfam" id="PF13641">
    <property type="entry name" value="Glyco_tranf_2_3"/>
    <property type="match status" value="1"/>
</dbReference>
<dbReference type="InterPro" id="IPR050321">
    <property type="entry name" value="Glycosyltr_2/OpgH_subfam"/>
</dbReference>
<dbReference type="Proteomes" id="UP000028607">
    <property type="component" value="Unassembled WGS sequence"/>
</dbReference>
<dbReference type="GO" id="GO:0005886">
    <property type="term" value="C:plasma membrane"/>
    <property type="evidence" value="ECO:0007669"/>
    <property type="project" value="TreeGrafter"/>
</dbReference>
<dbReference type="CDD" id="cd06421">
    <property type="entry name" value="CESA_CelA_like"/>
    <property type="match status" value="1"/>
</dbReference>
<dbReference type="PATRIC" id="fig|1317124.6.peg.610"/>
<feature type="transmembrane region" description="Helical" evidence="7">
    <location>
        <begin position="411"/>
        <end position="429"/>
    </location>
</feature>
<accession>A0A085TZV3</accession>
<keyword evidence="5 7" id="KW-1133">Transmembrane helix</keyword>
<protein>
    <submittedName>
        <fullName evidence="8">Curdlan synthase</fullName>
    </submittedName>
</protein>
<evidence type="ECO:0000256" key="3">
    <source>
        <dbReference type="ARBA" id="ARBA00022679"/>
    </source>
</evidence>
<dbReference type="GO" id="GO:0006011">
    <property type="term" value="P:UDP-alpha-D-glucose metabolic process"/>
    <property type="evidence" value="ECO:0007669"/>
    <property type="project" value="InterPro"/>
</dbReference>
<organism evidence="8 9">
    <name type="scientific">Thioclava atlantica</name>
    <dbReference type="NCBI Taxonomy" id="1317124"/>
    <lineage>
        <taxon>Bacteria</taxon>
        <taxon>Pseudomonadati</taxon>
        <taxon>Pseudomonadota</taxon>
        <taxon>Alphaproteobacteria</taxon>
        <taxon>Rhodobacterales</taxon>
        <taxon>Paracoccaceae</taxon>
        <taxon>Thioclava</taxon>
    </lineage>
</organism>
<dbReference type="eggNOG" id="COG1215">
    <property type="taxonomic scope" value="Bacteria"/>
</dbReference>
<evidence type="ECO:0000256" key="5">
    <source>
        <dbReference type="ARBA" id="ARBA00022989"/>
    </source>
</evidence>
<dbReference type="OrthoDB" id="9806824at2"/>
<evidence type="ECO:0000313" key="9">
    <source>
        <dbReference type="Proteomes" id="UP000028607"/>
    </source>
</evidence>
<evidence type="ECO:0000256" key="2">
    <source>
        <dbReference type="ARBA" id="ARBA00022676"/>
    </source>
</evidence>
<feature type="transmembrane region" description="Helical" evidence="7">
    <location>
        <begin position="12"/>
        <end position="33"/>
    </location>
</feature>
<evidence type="ECO:0000256" key="1">
    <source>
        <dbReference type="ARBA" id="ARBA00004141"/>
    </source>
</evidence>
<comment type="caution">
    <text evidence="8">The sequence shown here is derived from an EMBL/GenBank/DDBJ whole genome shotgun (WGS) entry which is preliminary data.</text>
</comment>
<dbReference type="GO" id="GO:0035438">
    <property type="term" value="F:cyclic-di-GMP binding"/>
    <property type="evidence" value="ECO:0007669"/>
    <property type="project" value="InterPro"/>
</dbReference>
<evidence type="ECO:0000256" key="6">
    <source>
        <dbReference type="ARBA" id="ARBA00023136"/>
    </source>
</evidence>
<comment type="subcellular location">
    <subcellularLocation>
        <location evidence="1">Membrane</location>
        <topology evidence="1">Multi-pass membrane protein</topology>
    </subcellularLocation>
</comment>
<feature type="transmembrane region" description="Helical" evidence="7">
    <location>
        <begin position="520"/>
        <end position="539"/>
    </location>
</feature>
<evidence type="ECO:0000256" key="4">
    <source>
        <dbReference type="ARBA" id="ARBA00022692"/>
    </source>
</evidence>
<feature type="transmembrane region" description="Helical" evidence="7">
    <location>
        <begin position="76"/>
        <end position="95"/>
    </location>
</feature>
<proteinExistence type="predicted"/>
<dbReference type="Gene3D" id="3.90.550.10">
    <property type="entry name" value="Spore Coat Polysaccharide Biosynthesis Protein SpsA, Chain A"/>
    <property type="match status" value="1"/>
</dbReference>
<dbReference type="PRINTS" id="PR01439">
    <property type="entry name" value="CELLSNTHASEA"/>
</dbReference>
<keyword evidence="9" id="KW-1185">Reference proteome</keyword>
<feature type="transmembrane region" description="Helical" evidence="7">
    <location>
        <begin position="488"/>
        <end position="508"/>
    </location>
</feature>
<feature type="transmembrane region" description="Helical" evidence="7">
    <location>
        <begin position="40"/>
        <end position="56"/>
    </location>
</feature>
<dbReference type="GO" id="GO:0016759">
    <property type="term" value="F:cellulose synthase activity"/>
    <property type="evidence" value="ECO:0007669"/>
    <property type="project" value="InterPro"/>
</dbReference>
<name>A0A085TZV3_9RHOB</name>
<sequence length="662" mass="74288">MYPFFFPGPIEASLIHLGGVVGLSILLAQVIVPQRTSHRVFLYAGVFFFAIRYMWWRATTTVAPPGLTLDFLASGAFFAIEMVTMIGSLSAGVILTRTKDRKAEASANLGWWRPDPPPRVAILIATYNEDLEVLERTIVGAKALRHGNKQIIVLDDGRRDWLRNYCAAQSVRYMRRDNNAGAKAGNLNNALAQLAQEKNRPDFVAVLDADFVPHLGFISRTLALFHDPKVGLVQTPQHFFNPDPIQHNLGLTRSFPDEQRFFFDHVQPARDAWGMPICCGTSSMIRWDALADAGGFPTFSVTEDFLLTQVLRDGGWKTVYLNEAVTEGLAPEGLKEYVTQRGRWGLGTLQIARSRFGPFGKAKLGFIGRWSIMDSSLYWLSTFLFRLAALTFPLLYWFGNITVVNAPLHEAIDFFGCYFLWTLMTYNLLFRNVLVPVLNDVQQLVGAIPISRGVLTGLLSRKHQSFKVTAKGGERDAIVIQWSMMGPYLVLFGLTLVGLWIGIFSDSFAFSDAGDGKVVILFWSVYNLLVLFVTMLTCIELPRREMHVGDQPERAIAVIDEDKPRRVWLVDLTVDTARIRGYTFPPETRGVIRISNVGDIDCDVVAATSDGAVLQLRTTDQQRDQLFRRFYAQGGIPGVTNVRRWALARDLLTRLNPADPKR</sequence>
<dbReference type="PANTHER" id="PTHR43867">
    <property type="entry name" value="CELLULOSE SYNTHASE CATALYTIC SUBUNIT A [UDP-FORMING]"/>
    <property type="match status" value="1"/>
</dbReference>
<evidence type="ECO:0000256" key="7">
    <source>
        <dbReference type="SAM" id="Phobius"/>
    </source>
</evidence>
<dbReference type="InterPro" id="IPR003919">
    <property type="entry name" value="Cell_synth_A"/>
</dbReference>
<keyword evidence="2" id="KW-0328">Glycosyltransferase</keyword>
<reference evidence="9" key="1">
    <citation type="submission" date="2013-04" db="EMBL/GenBank/DDBJ databases">
        <title>Thioclava sp. 13D2W-2 Genome Sequencing.</title>
        <authorList>
            <person name="Lai Q."/>
            <person name="Li G."/>
            <person name="Shao Z."/>
        </authorList>
    </citation>
    <scope>NUCLEOTIDE SEQUENCE [LARGE SCALE GENOMIC DNA]</scope>
    <source>
        <strain evidence="9">13D2W-2</strain>
    </source>
</reference>